<evidence type="ECO:0008006" key="3">
    <source>
        <dbReference type="Google" id="ProtNLM"/>
    </source>
</evidence>
<dbReference type="SUPFAM" id="SSF48208">
    <property type="entry name" value="Six-hairpin glycosidases"/>
    <property type="match status" value="1"/>
</dbReference>
<dbReference type="STRING" id="551991.SAMN05192529_10828"/>
<dbReference type="AlphaFoldDB" id="A0A1H3YFY8"/>
<dbReference type="PANTHER" id="PTHR31047">
    <property type="entry name" value="MEIOTICALLY UP-REGULATED GENE 157 PROTEIN"/>
    <property type="match status" value="1"/>
</dbReference>
<dbReference type="Proteomes" id="UP000199041">
    <property type="component" value="Unassembled WGS sequence"/>
</dbReference>
<dbReference type="InterPro" id="IPR008313">
    <property type="entry name" value="GH125"/>
</dbReference>
<dbReference type="RefSeq" id="WP_091396485.1">
    <property type="nucleotide sequence ID" value="NZ_FNQY01000008.1"/>
</dbReference>
<dbReference type="GO" id="GO:0005975">
    <property type="term" value="P:carbohydrate metabolic process"/>
    <property type="evidence" value="ECO:0007669"/>
    <property type="project" value="InterPro"/>
</dbReference>
<dbReference type="EMBL" id="FNQY01000008">
    <property type="protein sequence ID" value="SEA09838.1"/>
    <property type="molecule type" value="Genomic_DNA"/>
</dbReference>
<organism evidence="1 2">
    <name type="scientific">Arachidicoccus rhizosphaerae</name>
    <dbReference type="NCBI Taxonomy" id="551991"/>
    <lineage>
        <taxon>Bacteria</taxon>
        <taxon>Pseudomonadati</taxon>
        <taxon>Bacteroidota</taxon>
        <taxon>Chitinophagia</taxon>
        <taxon>Chitinophagales</taxon>
        <taxon>Chitinophagaceae</taxon>
        <taxon>Arachidicoccus</taxon>
    </lineage>
</organism>
<name>A0A1H3YFY8_9BACT</name>
<evidence type="ECO:0000313" key="2">
    <source>
        <dbReference type="Proteomes" id="UP000199041"/>
    </source>
</evidence>
<evidence type="ECO:0000313" key="1">
    <source>
        <dbReference type="EMBL" id="SEA09838.1"/>
    </source>
</evidence>
<proteinExistence type="predicted"/>
<reference evidence="1 2" key="1">
    <citation type="submission" date="2016-10" db="EMBL/GenBank/DDBJ databases">
        <authorList>
            <person name="de Groot N.N."/>
        </authorList>
    </citation>
    <scope>NUCLEOTIDE SEQUENCE [LARGE SCALE GENOMIC DNA]</scope>
    <source>
        <strain evidence="1 2">Vu-144</strain>
    </source>
</reference>
<keyword evidence="2" id="KW-1185">Reference proteome</keyword>
<dbReference type="PANTHER" id="PTHR31047:SF0">
    <property type="entry name" value="MEIOTICALLY UP-REGULATED GENE 157 PROTEIN"/>
    <property type="match status" value="1"/>
</dbReference>
<dbReference type="PIRSF" id="PIRSF028846">
    <property type="entry name" value="UCP028846"/>
    <property type="match status" value="1"/>
</dbReference>
<dbReference type="OrthoDB" id="181472at2"/>
<dbReference type="Pfam" id="PF06824">
    <property type="entry name" value="Glyco_hydro_125"/>
    <property type="match status" value="1"/>
</dbReference>
<dbReference type="SMART" id="SM01149">
    <property type="entry name" value="DUF1237"/>
    <property type="match status" value="1"/>
</dbReference>
<dbReference type="InterPro" id="IPR008928">
    <property type="entry name" value="6-hairpin_glycosidase_sf"/>
</dbReference>
<gene>
    <name evidence="1" type="ORF">SAMN05192529_10828</name>
</gene>
<accession>A0A1H3YFY8</accession>
<dbReference type="InterPro" id="IPR012341">
    <property type="entry name" value="6hp_glycosidase-like_sf"/>
</dbReference>
<dbReference type="Gene3D" id="1.50.10.10">
    <property type="match status" value="1"/>
</dbReference>
<sequence length="495" mass="56175">MHRRKFLQQTAMAGAGVMVAKSGFSRLTKFDDFPVVRIPVGQRKFKSDAVEALITEVNQKIGNKEIAWLFNNCFPNTLDTTVDYSLIAGKPDTFVITGDIDAMWLRDSTAQVTPYLPLCKKDKKLQQMIEGVIRRQNKCIIIDPYANAFYKDGSKKSEWIKTDRTDMKPGVHERKWEIDSLCYPIRLAYHFWKETGDTAPFDEHWKEAMALVVKTFKEQQRVNGKGPYSFTRETSFATDSLPLGGYGYPGKPNGLICSMFRPSDDATIFPYLIPSNFFAVKALGQLAEMWETIGKDAEKAKEARDLAKEVFVALQQVTVMHPKYGKIYPFETNGYGSINLMDDANVPSLLALPYLEAVFPSDATYLNTRRFVLSEDNPFFFKGTVAEGVGSPHTGLDMIWHIGISMRGLTSTDVKEMAECLEMLRSTHAGTGFMHESFDPSAPIKFTRKWFAWSNTLFGEFVWKMYREHPDLLKAPVPEVAATPPSKQKSRWKIF</sequence>
<protein>
    <recommendedName>
        <fullName evidence="3">Tat (Twin-arginine translocation) pathway signal sequence</fullName>
    </recommendedName>
</protein>